<name>A0A6J1LZN2_DROHY</name>
<evidence type="ECO:0000313" key="8">
    <source>
        <dbReference type="RefSeq" id="XP_023169629.2"/>
    </source>
</evidence>
<comment type="catalytic activity">
    <reaction evidence="4">
        <text>hydrogencarbonate + H(+) = CO2 + H2O</text>
        <dbReference type="Rhea" id="RHEA:10748"/>
        <dbReference type="ChEBI" id="CHEBI:15377"/>
        <dbReference type="ChEBI" id="CHEBI:15378"/>
        <dbReference type="ChEBI" id="CHEBI:16526"/>
        <dbReference type="ChEBI" id="CHEBI:17544"/>
        <dbReference type="EC" id="4.2.1.1"/>
    </reaction>
</comment>
<comment type="cofactor">
    <cofactor evidence="4">
        <name>Zn(2+)</name>
        <dbReference type="ChEBI" id="CHEBI:29105"/>
    </cofactor>
</comment>
<dbReference type="PANTHER" id="PTHR18952:SF137">
    <property type="entry name" value="CARBONIC ANHYDRASE"/>
    <property type="match status" value="1"/>
</dbReference>
<dbReference type="Proteomes" id="UP000504633">
    <property type="component" value="Unplaced"/>
</dbReference>
<evidence type="ECO:0000256" key="3">
    <source>
        <dbReference type="ARBA" id="ARBA00022833"/>
    </source>
</evidence>
<dbReference type="PANTHER" id="PTHR18952">
    <property type="entry name" value="CARBONIC ANHYDRASE"/>
    <property type="match status" value="1"/>
</dbReference>
<evidence type="ECO:0000256" key="4">
    <source>
        <dbReference type="RuleBase" id="RU367011"/>
    </source>
</evidence>
<dbReference type="GO" id="GO:0008270">
    <property type="term" value="F:zinc ion binding"/>
    <property type="evidence" value="ECO:0007669"/>
    <property type="project" value="UniProtKB-UniRule"/>
</dbReference>
<evidence type="ECO:0000313" key="7">
    <source>
        <dbReference type="Proteomes" id="UP000504633"/>
    </source>
</evidence>
<keyword evidence="7" id="KW-1185">Reference proteome</keyword>
<evidence type="ECO:0000256" key="5">
    <source>
        <dbReference type="SAM" id="MobiDB-lite"/>
    </source>
</evidence>
<evidence type="ECO:0000256" key="2">
    <source>
        <dbReference type="ARBA" id="ARBA00022723"/>
    </source>
</evidence>
<dbReference type="AlphaFoldDB" id="A0A6J1LZN2"/>
<dbReference type="KEGG" id="dhe:111598563"/>
<keyword evidence="3 4" id="KW-0862">Zinc</keyword>
<feature type="chain" id="PRO_5027152947" description="Carbonic anhydrase" evidence="4">
    <location>
        <begin position="27"/>
        <end position="308"/>
    </location>
</feature>
<dbReference type="PROSITE" id="PS51144">
    <property type="entry name" value="ALPHA_CA_2"/>
    <property type="match status" value="1"/>
</dbReference>
<dbReference type="SUPFAM" id="SSF51069">
    <property type="entry name" value="Carbonic anhydrase"/>
    <property type="match status" value="1"/>
</dbReference>
<feature type="domain" description="Alpha-carbonic anhydrase" evidence="6">
    <location>
        <begin position="48"/>
        <end position="307"/>
    </location>
</feature>
<dbReference type="OrthoDB" id="429145at2759"/>
<dbReference type="GeneID" id="111598563"/>
<gene>
    <name evidence="8" type="primary">LOC111598563</name>
</gene>
<proteinExistence type="inferred from homology"/>
<dbReference type="RefSeq" id="XP_023169629.2">
    <property type="nucleotide sequence ID" value="XM_023313861.2"/>
</dbReference>
<dbReference type="InterPro" id="IPR018338">
    <property type="entry name" value="Carbonic_anhydrase_a-class_CS"/>
</dbReference>
<feature type="signal peptide" evidence="4">
    <location>
        <begin position="1"/>
        <end position="26"/>
    </location>
</feature>
<dbReference type="GO" id="GO:0004089">
    <property type="term" value="F:carbonate dehydratase activity"/>
    <property type="evidence" value="ECO:0007669"/>
    <property type="project" value="UniProtKB-UniRule"/>
</dbReference>
<feature type="region of interest" description="Disordered" evidence="5">
    <location>
        <begin position="48"/>
        <end position="70"/>
    </location>
</feature>
<dbReference type="Gene3D" id="3.10.200.10">
    <property type="entry name" value="Alpha carbonic anhydrase"/>
    <property type="match status" value="1"/>
</dbReference>
<organism evidence="7 8">
    <name type="scientific">Drosophila hydei</name>
    <name type="common">Fruit fly</name>
    <dbReference type="NCBI Taxonomy" id="7224"/>
    <lineage>
        <taxon>Eukaryota</taxon>
        <taxon>Metazoa</taxon>
        <taxon>Ecdysozoa</taxon>
        <taxon>Arthropoda</taxon>
        <taxon>Hexapoda</taxon>
        <taxon>Insecta</taxon>
        <taxon>Pterygota</taxon>
        <taxon>Neoptera</taxon>
        <taxon>Endopterygota</taxon>
        <taxon>Diptera</taxon>
        <taxon>Brachycera</taxon>
        <taxon>Muscomorpha</taxon>
        <taxon>Ephydroidea</taxon>
        <taxon>Drosophilidae</taxon>
        <taxon>Drosophila</taxon>
    </lineage>
</organism>
<dbReference type="InterPro" id="IPR036398">
    <property type="entry name" value="CA_dom_sf"/>
</dbReference>
<protein>
    <recommendedName>
        <fullName evidence="4">Carbonic anhydrase</fullName>
        <ecNumber evidence="4">4.2.1.1</ecNumber>
    </recommendedName>
</protein>
<dbReference type="OMA" id="WESSIIM"/>
<accession>A0A6J1LZN2</accession>
<feature type="compositionally biased region" description="Polar residues" evidence="5">
    <location>
        <begin position="48"/>
        <end position="57"/>
    </location>
</feature>
<keyword evidence="4" id="KW-0456">Lyase</keyword>
<keyword evidence="4" id="KW-0732">Signal</keyword>
<dbReference type="CDD" id="cd00326">
    <property type="entry name" value="alpha_CA"/>
    <property type="match status" value="1"/>
</dbReference>
<keyword evidence="2 4" id="KW-0479">Metal-binding</keyword>
<comment type="function">
    <text evidence="4">Reversible hydration of carbon dioxide.</text>
</comment>
<reference evidence="8" key="1">
    <citation type="submission" date="2025-08" db="UniProtKB">
        <authorList>
            <consortium name="RefSeq"/>
        </authorList>
    </citation>
    <scope>IDENTIFICATION</scope>
    <source>
        <strain evidence="8">15085-1641.00</strain>
        <tissue evidence="8">Whole body</tissue>
    </source>
</reference>
<dbReference type="InterPro" id="IPR001148">
    <property type="entry name" value="CA_dom"/>
</dbReference>
<evidence type="ECO:0000256" key="1">
    <source>
        <dbReference type="ARBA" id="ARBA00010718"/>
    </source>
</evidence>
<dbReference type="InterPro" id="IPR023561">
    <property type="entry name" value="Carbonic_anhydrase_a-class"/>
</dbReference>
<sequence length="308" mass="34345">MNSSNRLGSGLMLQLLMLTALGITSSQGLSEEYLKDIKADQVAEQASGSYNYDQQGNDWEGTCQDGQQQSPVSLTSSAAIVTAIPRIYFYNYDQNLESPLILTNNGNTANMVLPPTQNGQRAYINGGLLPGTFEAQSVHFHWGSASSKGSEHTINSERYDVEMHIVHKNIRYQTVSEASAYADGLAVLGVMFRAVNRIFSLHSGLIRIFNQLPQIVEYESSTEVTGRLTVQQLLGNIKTGEFYSYNGSLTTPDCAESVTWTVFKDVVDLPERQIMKLWELKDSRSQPLTNNYRTLQDINDRPVYYTAQ</sequence>
<evidence type="ECO:0000259" key="6">
    <source>
        <dbReference type="PROSITE" id="PS51144"/>
    </source>
</evidence>
<comment type="similarity">
    <text evidence="1 4">Belongs to the alpha-carbonic anhydrase family.</text>
</comment>
<dbReference type="EC" id="4.2.1.1" evidence="4"/>
<dbReference type="GO" id="GO:0005737">
    <property type="term" value="C:cytoplasm"/>
    <property type="evidence" value="ECO:0007669"/>
    <property type="project" value="TreeGrafter"/>
</dbReference>
<dbReference type="SMART" id="SM01057">
    <property type="entry name" value="Carb_anhydrase"/>
    <property type="match status" value="1"/>
</dbReference>
<dbReference type="Pfam" id="PF00194">
    <property type="entry name" value="Carb_anhydrase"/>
    <property type="match status" value="1"/>
</dbReference>
<dbReference type="PROSITE" id="PS00162">
    <property type="entry name" value="ALPHA_CA_1"/>
    <property type="match status" value="1"/>
</dbReference>